<accession>A0A3A3G3G3</accession>
<name>A0A3A3G3G3_9BURK</name>
<protein>
    <submittedName>
        <fullName evidence="1">Uncharacterized protein</fullName>
    </submittedName>
</protein>
<dbReference type="RefSeq" id="WP_119784472.1">
    <property type="nucleotide sequence ID" value="NZ_QYUQ01000002.1"/>
</dbReference>
<keyword evidence="2" id="KW-1185">Reference proteome</keyword>
<organism evidence="1 2">
    <name type="scientific">Noviherbaspirillum sedimenti</name>
    <dbReference type="NCBI Taxonomy" id="2320865"/>
    <lineage>
        <taxon>Bacteria</taxon>
        <taxon>Pseudomonadati</taxon>
        <taxon>Pseudomonadota</taxon>
        <taxon>Betaproteobacteria</taxon>
        <taxon>Burkholderiales</taxon>
        <taxon>Oxalobacteraceae</taxon>
        <taxon>Noviherbaspirillum</taxon>
    </lineage>
</organism>
<evidence type="ECO:0000313" key="2">
    <source>
        <dbReference type="Proteomes" id="UP000266327"/>
    </source>
</evidence>
<comment type="caution">
    <text evidence="1">The sequence shown here is derived from an EMBL/GenBank/DDBJ whole genome shotgun (WGS) entry which is preliminary data.</text>
</comment>
<reference evidence="2" key="1">
    <citation type="submission" date="2018-09" db="EMBL/GenBank/DDBJ databases">
        <authorList>
            <person name="Zhu H."/>
        </authorList>
    </citation>
    <scope>NUCLEOTIDE SEQUENCE [LARGE SCALE GENOMIC DNA]</scope>
    <source>
        <strain evidence="2">K1S02-23</strain>
    </source>
</reference>
<evidence type="ECO:0000313" key="1">
    <source>
        <dbReference type="EMBL" id="RJG01022.1"/>
    </source>
</evidence>
<proteinExistence type="predicted"/>
<dbReference type="Proteomes" id="UP000266327">
    <property type="component" value="Unassembled WGS sequence"/>
</dbReference>
<dbReference type="EMBL" id="QYUQ01000002">
    <property type="protein sequence ID" value="RJG01022.1"/>
    <property type="molecule type" value="Genomic_DNA"/>
</dbReference>
<sequence>MTKANPPPPITSIAGYRSAVDEFDRLWETGTTDEQQQRMSNLLGLIELFEATCSQYRIHAHTE</sequence>
<dbReference type="AlphaFoldDB" id="A0A3A3G3G3"/>
<gene>
    <name evidence="1" type="ORF">D3878_04990</name>
</gene>